<protein>
    <submittedName>
        <fullName evidence="2">DUF4326 domain-containing protein</fullName>
    </submittedName>
</protein>
<feature type="domain" description="DUF4326" evidence="1">
    <location>
        <begin position="29"/>
        <end position="119"/>
    </location>
</feature>
<evidence type="ECO:0000313" key="2">
    <source>
        <dbReference type="EMBL" id="NEI71059.1"/>
    </source>
</evidence>
<evidence type="ECO:0000313" key="3">
    <source>
        <dbReference type="Proteomes" id="UP000483035"/>
    </source>
</evidence>
<dbReference type="InterPro" id="IPR025475">
    <property type="entry name" value="DUF4326"/>
</dbReference>
<dbReference type="AlphaFoldDB" id="A0A6L9U6N0"/>
<organism evidence="2 3">
    <name type="scientific">Rhizobium lusitanum</name>
    <dbReference type="NCBI Taxonomy" id="293958"/>
    <lineage>
        <taxon>Bacteria</taxon>
        <taxon>Pseudomonadati</taxon>
        <taxon>Pseudomonadota</taxon>
        <taxon>Alphaproteobacteria</taxon>
        <taxon>Hyphomicrobiales</taxon>
        <taxon>Rhizobiaceae</taxon>
        <taxon>Rhizobium/Agrobacterium group</taxon>
        <taxon>Rhizobium</taxon>
    </lineage>
</organism>
<dbReference type="Proteomes" id="UP000483035">
    <property type="component" value="Unassembled WGS sequence"/>
</dbReference>
<reference evidence="2 3" key="1">
    <citation type="submission" date="2019-12" db="EMBL/GenBank/DDBJ databases">
        <title>Rhizobium genotypes associated with high levels of biological nitrogen fixation by grain legumes in a temperate-maritime cropping system.</title>
        <authorList>
            <person name="Maluk M."/>
            <person name="Francesc Ferrando Molina F."/>
            <person name="Lopez Del Egido L."/>
            <person name="Lafos M."/>
            <person name="Langarica-Fuentes A."/>
            <person name="Gebre Yohannes G."/>
            <person name="Young M.W."/>
            <person name="Martin P."/>
            <person name="Gantlett R."/>
            <person name="Kenicer G."/>
            <person name="Hawes C."/>
            <person name="Begg G.S."/>
            <person name="Quilliam R.S."/>
            <person name="Squire G.R."/>
            <person name="Poole P.S."/>
            <person name="Young P.W."/>
            <person name="Iannetta P.M."/>
            <person name="James E.K."/>
        </authorList>
    </citation>
    <scope>NUCLEOTIDE SEQUENCE [LARGE SCALE GENOMIC DNA]</scope>
    <source>
        <strain evidence="2 3">JHI1118</strain>
    </source>
</reference>
<proteinExistence type="predicted"/>
<dbReference type="Pfam" id="PF14216">
    <property type="entry name" value="DUF4326"/>
    <property type="match status" value="1"/>
</dbReference>
<name>A0A6L9U6N0_9HYPH</name>
<comment type="caution">
    <text evidence="2">The sequence shown here is derived from an EMBL/GenBank/DDBJ whole genome shotgun (WGS) entry which is preliminary data.</text>
</comment>
<dbReference type="RefSeq" id="WP_163987538.1">
    <property type="nucleotide sequence ID" value="NZ_WUEY01000006.1"/>
</dbReference>
<gene>
    <name evidence="2" type="ORF">GR212_15880</name>
</gene>
<evidence type="ECO:0000259" key="1">
    <source>
        <dbReference type="Pfam" id="PF14216"/>
    </source>
</evidence>
<accession>A0A6L9U6N0</accession>
<dbReference type="EMBL" id="WUEY01000006">
    <property type="protein sequence ID" value="NEI71059.1"/>
    <property type="molecule type" value="Genomic_DNA"/>
</dbReference>
<sequence>MTPAPVRLRLSRLAGFDLQALARATNGLAAVNVARPSEWGNPFVVGGPVDKKQAKRWGWWPLGFPDYVAPDNEAAVRRFAAVLAGDQAIHRHVQAKLAGRNLACWCSATEACHADVLLKLANPSCEEVKQ</sequence>